<dbReference type="GO" id="GO:0004252">
    <property type="term" value="F:serine-type endopeptidase activity"/>
    <property type="evidence" value="ECO:0007669"/>
    <property type="project" value="InterPro"/>
</dbReference>
<evidence type="ECO:0000313" key="9">
    <source>
        <dbReference type="Proteomes" id="UP000032522"/>
    </source>
</evidence>
<evidence type="ECO:0000256" key="7">
    <source>
        <dbReference type="RuleBase" id="RU004296"/>
    </source>
</evidence>
<dbReference type="EMBL" id="JYBP01000003">
    <property type="protein sequence ID" value="KJE29184.1"/>
    <property type="molecule type" value="Genomic_DNA"/>
</dbReference>
<feature type="signal peptide" evidence="7">
    <location>
        <begin position="1"/>
        <end position="23"/>
    </location>
</feature>
<feature type="active site" description="Charge relay system" evidence="6">
    <location>
        <position position="305"/>
    </location>
</feature>
<dbReference type="GO" id="GO:0006508">
    <property type="term" value="P:proteolysis"/>
    <property type="evidence" value="ECO:0007669"/>
    <property type="project" value="UniProtKB-KW"/>
</dbReference>
<accession>A0A0D8BYV6</accession>
<dbReference type="EC" id="3.4.21.-" evidence="7"/>
<keyword evidence="2 7" id="KW-0645">Protease</keyword>
<comment type="caution">
    <text evidence="8">The sequence shown here is derived from an EMBL/GenBank/DDBJ whole genome shotgun (WGS) entry which is preliminary data.</text>
</comment>
<dbReference type="InterPro" id="IPR018114">
    <property type="entry name" value="TRYPSIN_HIS"/>
</dbReference>
<dbReference type="OrthoDB" id="191045at2"/>
<keyword evidence="4 7" id="KW-0378">Hydrolase</keyword>
<dbReference type="Proteomes" id="UP000032522">
    <property type="component" value="Unassembled WGS sequence"/>
</dbReference>
<sequence length="346" mass="38415">MKKARIVLFSLVLSLLLSGMSLANKTLAATFNEATSKNDIYEKITRPKIGKERTERLLNYIKSTKKPVKNLSSEDLKKLQQDPSITSFSSQGEILKLPFTLESKNLESKNYSAISSLPIQTAAADNRVRINPTTTYPYNAIAQIDYTDGTYGYSCTGWFVDKNTVVTAAHCVYDTYNNKFYQAWYVYPAENGTQLPYGGMASTTAYVTSSWQLANPPDADSIYYKDVQYDFAVINLSSSINHPNYLTINTNPQVNNNIFSVGYPADKGFMSNGSYYYYMYGSSGNISKIENNTITHTAYVTPGMSGGPIMLTSNWNAVSLNSTSSWGIAFSTVSKNFILTWGAQNN</sequence>
<feature type="active site" description="Charge relay system" evidence="6">
    <location>
        <position position="218"/>
    </location>
</feature>
<protein>
    <recommendedName>
        <fullName evidence="7">Serine protease</fullName>
        <ecNumber evidence="7">3.4.21.-</ecNumber>
    </recommendedName>
</protein>
<proteinExistence type="inferred from homology"/>
<dbReference type="PRINTS" id="PR00839">
    <property type="entry name" value="V8PROTEASE"/>
</dbReference>
<dbReference type="Pfam" id="PF13365">
    <property type="entry name" value="Trypsin_2"/>
    <property type="match status" value="1"/>
</dbReference>
<comment type="similarity">
    <text evidence="1 7">Belongs to the peptidase S1B family.</text>
</comment>
<organism evidence="8 9">
    <name type="scientific">Geobacillus kaustophilus</name>
    <dbReference type="NCBI Taxonomy" id="1462"/>
    <lineage>
        <taxon>Bacteria</taxon>
        <taxon>Bacillati</taxon>
        <taxon>Bacillota</taxon>
        <taxon>Bacilli</taxon>
        <taxon>Bacillales</taxon>
        <taxon>Anoxybacillaceae</taxon>
        <taxon>Geobacillus</taxon>
        <taxon>Geobacillus thermoleovorans group</taxon>
    </lineage>
</organism>
<dbReference type="RefSeq" id="WP_075261919.1">
    <property type="nucleotide sequence ID" value="NZ_JYBP01000003.1"/>
</dbReference>
<dbReference type="PATRIC" id="fig|1462.6.peg.2757"/>
<keyword evidence="3 7" id="KW-0732">Signal</keyword>
<reference evidence="8 9" key="1">
    <citation type="submission" date="2015-01" db="EMBL/GenBank/DDBJ databases">
        <authorList>
            <person name="Filippidou S."/>
            <person name="Jeanneret N."/>
            <person name="Russel-Delif L."/>
            <person name="Junier T."/>
            <person name="Wunderlin T."/>
            <person name="Molina V."/>
            <person name="Johnson S.L."/>
            <person name="Davenport K.W."/>
            <person name="Chain P.S."/>
            <person name="Dorador C."/>
            <person name="Junier P."/>
        </authorList>
    </citation>
    <scope>NUCLEOTIDE SEQUENCE [LARGE SCALE GENOMIC DNA]</scope>
    <source>
        <strain evidence="8 9">Et7/4</strain>
    </source>
</reference>
<feature type="chain" id="PRO_5039747190" description="Serine protease" evidence="7">
    <location>
        <begin position="24"/>
        <end position="346"/>
    </location>
</feature>
<dbReference type="InterPro" id="IPR043504">
    <property type="entry name" value="Peptidase_S1_PA_chymotrypsin"/>
</dbReference>
<gene>
    <name evidence="8" type="ORF">LG52_2469</name>
</gene>
<evidence type="ECO:0000256" key="2">
    <source>
        <dbReference type="ARBA" id="ARBA00022670"/>
    </source>
</evidence>
<keyword evidence="5 7" id="KW-0720">Serine protease</keyword>
<dbReference type="PROSITE" id="PS00134">
    <property type="entry name" value="TRYPSIN_HIS"/>
    <property type="match status" value="1"/>
</dbReference>
<evidence type="ECO:0000313" key="8">
    <source>
        <dbReference type="EMBL" id="KJE29184.1"/>
    </source>
</evidence>
<name>A0A0D8BYV6_GEOKU</name>
<dbReference type="InterPro" id="IPR008256">
    <property type="entry name" value="Peptidase_S1B"/>
</dbReference>
<evidence type="ECO:0000256" key="6">
    <source>
        <dbReference type="PIRSR" id="PIRSR608256-1"/>
    </source>
</evidence>
<dbReference type="InterPro" id="IPR009003">
    <property type="entry name" value="Peptidase_S1_PA"/>
</dbReference>
<evidence type="ECO:0000256" key="5">
    <source>
        <dbReference type="ARBA" id="ARBA00022825"/>
    </source>
</evidence>
<feature type="active site" description="Charge relay system" evidence="6">
    <location>
        <position position="170"/>
    </location>
</feature>
<dbReference type="PANTHER" id="PTHR15462:SF8">
    <property type="entry name" value="SERINE PROTEASE"/>
    <property type="match status" value="1"/>
</dbReference>
<dbReference type="PANTHER" id="PTHR15462">
    <property type="entry name" value="SERINE PROTEASE"/>
    <property type="match status" value="1"/>
</dbReference>
<dbReference type="Gene3D" id="2.40.10.10">
    <property type="entry name" value="Trypsin-like serine proteases"/>
    <property type="match status" value="2"/>
</dbReference>
<dbReference type="InterPro" id="IPR050966">
    <property type="entry name" value="Glutamyl_endopeptidase"/>
</dbReference>
<dbReference type="AlphaFoldDB" id="A0A0D8BYV6"/>
<evidence type="ECO:0000256" key="4">
    <source>
        <dbReference type="ARBA" id="ARBA00022801"/>
    </source>
</evidence>
<evidence type="ECO:0000256" key="3">
    <source>
        <dbReference type="ARBA" id="ARBA00022729"/>
    </source>
</evidence>
<evidence type="ECO:0000256" key="1">
    <source>
        <dbReference type="ARBA" id="ARBA00008764"/>
    </source>
</evidence>
<dbReference type="SUPFAM" id="SSF50494">
    <property type="entry name" value="Trypsin-like serine proteases"/>
    <property type="match status" value="1"/>
</dbReference>